<feature type="non-terminal residue" evidence="1">
    <location>
        <position position="93"/>
    </location>
</feature>
<comment type="caution">
    <text evidence="1">The sequence shown here is derived from an EMBL/GenBank/DDBJ whole genome shotgun (WGS) entry which is preliminary data.</text>
</comment>
<organism evidence="1 2">
    <name type="scientific">Racocetra persica</name>
    <dbReference type="NCBI Taxonomy" id="160502"/>
    <lineage>
        <taxon>Eukaryota</taxon>
        <taxon>Fungi</taxon>
        <taxon>Fungi incertae sedis</taxon>
        <taxon>Mucoromycota</taxon>
        <taxon>Glomeromycotina</taxon>
        <taxon>Glomeromycetes</taxon>
        <taxon>Diversisporales</taxon>
        <taxon>Gigasporaceae</taxon>
        <taxon>Racocetra</taxon>
    </lineage>
</organism>
<feature type="non-terminal residue" evidence="1">
    <location>
        <position position="1"/>
    </location>
</feature>
<proteinExistence type="predicted"/>
<keyword evidence="2" id="KW-1185">Reference proteome</keyword>
<evidence type="ECO:0000313" key="2">
    <source>
        <dbReference type="Proteomes" id="UP000789920"/>
    </source>
</evidence>
<accession>A0ACA9RS30</accession>
<sequence length="93" mass="10667">EMKRQELLKAGKFIAKYKHPHSKTHSKLLNSDLFQDSESFTLCPIISFQNINNDSFNIISPNHFKNANGLNSTINLSTSKKRTTELLPNKNDY</sequence>
<dbReference type="Proteomes" id="UP000789920">
    <property type="component" value="Unassembled WGS sequence"/>
</dbReference>
<reference evidence="1" key="1">
    <citation type="submission" date="2021-06" db="EMBL/GenBank/DDBJ databases">
        <authorList>
            <person name="Kallberg Y."/>
            <person name="Tangrot J."/>
            <person name="Rosling A."/>
        </authorList>
    </citation>
    <scope>NUCLEOTIDE SEQUENCE</scope>
    <source>
        <strain evidence="1">MA461A</strain>
    </source>
</reference>
<protein>
    <submittedName>
        <fullName evidence="1">11615_t:CDS:1</fullName>
    </submittedName>
</protein>
<evidence type="ECO:0000313" key="1">
    <source>
        <dbReference type="EMBL" id="CAG8808044.1"/>
    </source>
</evidence>
<dbReference type="EMBL" id="CAJVQC010068355">
    <property type="protein sequence ID" value="CAG8808044.1"/>
    <property type="molecule type" value="Genomic_DNA"/>
</dbReference>
<name>A0ACA9RS30_9GLOM</name>
<gene>
    <name evidence="1" type="ORF">RPERSI_LOCUS22525</name>
</gene>